<evidence type="ECO:0000259" key="2">
    <source>
        <dbReference type="PROSITE" id="PS50911"/>
    </source>
</evidence>
<dbReference type="KEGG" id="ssuv:PXH68_00270"/>
<dbReference type="InterPro" id="IPR009148">
    <property type="entry name" value="PcsB-like"/>
</dbReference>
<feature type="chain" id="PRO_5041699612" evidence="1">
    <location>
        <begin position="27"/>
        <end position="469"/>
    </location>
</feature>
<dbReference type="Gene3D" id="2.60.40.3760">
    <property type="match status" value="3"/>
</dbReference>
<evidence type="ECO:0000313" key="3">
    <source>
        <dbReference type="EMBL" id="WNY47186.1"/>
    </source>
</evidence>
<sequence length="469" mass="52189">MKKYTSFLCSTAILAASLLSVSVAHATSDTSTPATTVGQIENTATNSAPVMTVKPSDAGRFSVLIENIPQNVVEVLVPIWSDENGQDDIKWYSAKKDMSGKFFVDVDFSNHKNIAGLYHIHLYTRTDGGSLNGQVPMSHTFKQAEVMTPITSHYQTKLSVDKPGYLHVSISNIPSEVTEIRVPTWTDLAGQDDIIWYSAARQTNGIFSLDIPLKNHNFETGKYHLHIYSKTRTSQLQGKSGTSIQIAGNQLPNIEKPDITVLNINQQKGTYSIKIREKEFSKRIKKVEIATWSEANQSNIKWRTPTNVNGEYTANIDYAEHSYKTGTYKNHVYITYQDNSRVGYIANSVSITNPKPATIQNYTPNKYPVGQCTWGAKQLAPWVGNYWGNAKQWLSSARNAGFQTGTTPRVGAIAVWTGGGYGHVAVVTEVSSTTRIRVRESNYNYNQNINDYRGWFNPVADGVTGYIYP</sequence>
<dbReference type="InterPro" id="IPR013688">
    <property type="entry name" value="GBS_Bsp-like"/>
</dbReference>
<dbReference type="RefSeq" id="WP_248028190.1">
    <property type="nucleotide sequence ID" value="NZ_CP118733.1"/>
</dbReference>
<gene>
    <name evidence="3" type="ORF">PXH68_00270</name>
</gene>
<dbReference type="Proteomes" id="UP001304088">
    <property type="component" value="Chromosome"/>
</dbReference>
<evidence type="ECO:0000313" key="4">
    <source>
        <dbReference type="Proteomes" id="UP001304088"/>
    </source>
</evidence>
<dbReference type="SUPFAM" id="SSF54001">
    <property type="entry name" value="Cysteine proteinases"/>
    <property type="match status" value="1"/>
</dbReference>
<dbReference type="AlphaFoldDB" id="A0AA96VDD6"/>
<dbReference type="EMBL" id="CP118733">
    <property type="protein sequence ID" value="WNY47186.1"/>
    <property type="molecule type" value="Genomic_DNA"/>
</dbReference>
<dbReference type="Pfam" id="PF08481">
    <property type="entry name" value="GBS_Bsp-like"/>
    <property type="match status" value="3"/>
</dbReference>
<protein>
    <submittedName>
        <fullName evidence="3">GBS Bsp-like repeat-containing protein</fullName>
    </submittedName>
</protein>
<dbReference type="PROSITE" id="PS50911">
    <property type="entry name" value="CHAP"/>
    <property type="match status" value="1"/>
</dbReference>
<feature type="domain" description="Peptidase C51" evidence="2">
    <location>
        <begin position="347"/>
        <end position="468"/>
    </location>
</feature>
<organism evidence="3 4">
    <name type="scientific">Streptococcus suivaginalis</name>
    <dbReference type="NCBI Taxonomy" id="3028082"/>
    <lineage>
        <taxon>Bacteria</taxon>
        <taxon>Bacillati</taxon>
        <taxon>Bacillota</taxon>
        <taxon>Bacilli</taxon>
        <taxon>Lactobacillales</taxon>
        <taxon>Streptococcaceae</taxon>
        <taxon>Streptococcus</taxon>
    </lineage>
</organism>
<dbReference type="InterPro" id="IPR038765">
    <property type="entry name" value="Papain-like_cys_pep_sf"/>
</dbReference>
<keyword evidence="1" id="KW-0732">Signal</keyword>
<dbReference type="Pfam" id="PF05257">
    <property type="entry name" value="CHAP"/>
    <property type="match status" value="1"/>
</dbReference>
<dbReference type="PRINTS" id="PR01852">
    <property type="entry name" value="SIBAPROTEIN"/>
</dbReference>
<keyword evidence="4" id="KW-1185">Reference proteome</keyword>
<accession>A0AA96VDD6</accession>
<dbReference type="Gene3D" id="3.90.1720.10">
    <property type="entry name" value="endopeptidase domain like (from Nostoc punctiforme)"/>
    <property type="match status" value="1"/>
</dbReference>
<dbReference type="InterPro" id="IPR007921">
    <property type="entry name" value="CHAP_dom"/>
</dbReference>
<name>A0AA96VDD6_9STRE</name>
<proteinExistence type="predicted"/>
<feature type="signal peptide" evidence="1">
    <location>
        <begin position="1"/>
        <end position="26"/>
    </location>
</feature>
<reference evidence="3 4" key="1">
    <citation type="submission" date="2023-02" db="EMBL/GenBank/DDBJ databases">
        <title>Streptococcus sp. Genome Sequencing and Assembly.</title>
        <authorList>
            <person name="Shore S.M."/>
            <person name="Nicholson T.L."/>
        </authorList>
    </citation>
    <scope>NUCLEOTIDE SEQUENCE [LARGE SCALE GENOMIC DNA]</scope>
    <source>
        <strain evidence="3 4">29896</strain>
    </source>
</reference>
<evidence type="ECO:0000256" key="1">
    <source>
        <dbReference type="SAM" id="SignalP"/>
    </source>
</evidence>